<accession>A0A494XM56</accession>
<comment type="catalytic activity">
    <reaction evidence="8">
        <text>Fe-coproporphyrin III + 2 H(+) = coproporphyrin III + Fe(2+)</text>
        <dbReference type="Rhea" id="RHEA:49572"/>
        <dbReference type="ChEBI" id="CHEBI:15378"/>
        <dbReference type="ChEBI" id="CHEBI:29033"/>
        <dbReference type="ChEBI" id="CHEBI:68438"/>
        <dbReference type="ChEBI" id="CHEBI:131725"/>
        <dbReference type="EC" id="4.99.1.9"/>
    </reaction>
    <physiologicalReaction direction="right-to-left" evidence="8">
        <dbReference type="Rhea" id="RHEA:49574"/>
    </physiologicalReaction>
</comment>
<evidence type="ECO:0000256" key="10">
    <source>
        <dbReference type="RuleBase" id="RU000607"/>
    </source>
</evidence>
<dbReference type="PANTHER" id="PTHR11108:SF1">
    <property type="entry name" value="FERROCHELATASE, MITOCHONDRIAL"/>
    <property type="match status" value="1"/>
</dbReference>
<dbReference type="SUPFAM" id="SSF53800">
    <property type="entry name" value="Chelatase"/>
    <property type="match status" value="1"/>
</dbReference>
<dbReference type="GO" id="GO:0006783">
    <property type="term" value="P:heme biosynthetic process"/>
    <property type="evidence" value="ECO:0007669"/>
    <property type="project" value="UniProtKB-UniRule"/>
</dbReference>
<dbReference type="Proteomes" id="UP000270342">
    <property type="component" value="Unassembled WGS sequence"/>
</dbReference>
<keyword evidence="5 9" id="KW-0350">Heme biosynthesis</keyword>
<dbReference type="UniPathway" id="UPA00252">
    <property type="reaction ID" value="UER00325"/>
</dbReference>
<dbReference type="NCBIfam" id="TIGR00109">
    <property type="entry name" value="hemH"/>
    <property type="match status" value="1"/>
</dbReference>
<keyword evidence="12" id="KW-1185">Reference proteome</keyword>
<dbReference type="GO" id="GO:0046872">
    <property type="term" value="F:metal ion binding"/>
    <property type="evidence" value="ECO:0007669"/>
    <property type="project" value="UniProtKB-KW"/>
</dbReference>
<proteinExistence type="inferred from homology"/>
<evidence type="ECO:0000256" key="2">
    <source>
        <dbReference type="ARBA" id="ARBA00022490"/>
    </source>
</evidence>
<dbReference type="GO" id="GO:0004325">
    <property type="term" value="F:ferrochelatase activity"/>
    <property type="evidence" value="ECO:0007669"/>
    <property type="project" value="UniProtKB-UniRule"/>
</dbReference>
<evidence type="ECO:0000256" key="4">
    <source>
        <dbReference type="ARBA" id="ARBA00023004"/>
    </source>
</evidence>
<dbReference type="EMBL" id="RBZU01000011">
    <property type="protein sequence ID" value="RKP48623.1"/>
    <property type="molecule type" value="Genomic_DNA"/>
</dbReference>
<dbReference type="OrthoDB" id="9809741at2"/>
<comment type="similarity">
    <text evidence="1 9 10">Belongs to the ferrochelatase family.</text>
</comment>
<dbReference type="HAMAP" id="MF_00323">
    <property type="entry name" value="Ferrochelatase"/>
    <property type="match status" value="1"/>
</dbReference>
<keyword evidence="4 9" id="KW-0408">Iron</keyword>
<comment type="function">
    <text evidence="9 10">Catalyzes the ferrous insertion into protoporphyrin IX.</text>
</comment>
<evidence type="ECO:0000256" key="3">
    <source>
        <dbReference type="ARBA" id="ARBA00022723"/>
    </source>
</evidence>
<dbReference type="CDD" id="cd00419">
    <property type="entry name" value="Ferrochelatase_C"/>
    <property type="match status" value="1"/>
</dbReference>
<dbReference type="InterPro" id="IPR019772">
    <property type="entry name" value="Ferrochelatase_AS"/>
</dbReference>
<dbReference type="GO" id="GO:0005737">
    <property type="term" value="C:cytoplasm"/>
    <property type="evidence" value="ECO:0007669"/>
    <property type="project" value="UniProtKB-SubCell"/>
</dbReference>
<gene>
    <name evidence="9" type="primary">hemH</name>
    <name evidence="11" type="ORF">D7S86_21710</name>
</gene>
<dbReference type="InterPro" id="IPR033659">
    <property type="entry name" value="Ferrochelatase_N"/>
</dbReference>
<dbReference type="RefSeq" id="WP_121089225.1">
    <property type="nucleotide sequence ID" value="NZ_RBZU01000011.1"/>
</dbReference>
<dbReference type="EC" id="4.98.1.1" evidence="9 10"/>
<feature type="binding site" evidence="9">
    <location>
        <position position="216"/>
    </location>
    <ligand>
        <name>Fe(2+)</name>
        <dbReference type="ChEBI" id="CHEBI:29033"/>
    </ligand>
</feature>
<dbReference type="Pfam" id="PF00762">
    <property type="entry name" value="Ferrochelatase"/>
    <property type="match status" value="1"/>
</dbReference>
<comment type="pathway">
    <text evidence="9 10">Porphyrin-containing compound metabolism; protoheme biosynthesis; protoheme from protoporphyrin-IX: step 1/1.</text>
</comment>
<comment type="caution">
    <text evidence="11">The sequence shown here is derived from an EMBL/GenBank/DDBJ whole genome shotgun (WGS) entry which is preliminary data.</text>
</comment>
<sequence length="368" mass="40416">MRFDLELPSQDPNATAQRTAVLLINLGTPDAPTPSAVRRYLAEFLSDPRVVEIPPWIWQPILHGAILPLRSRASAHKYASVWMPEGSPLRVYTEQQTNALRVWFAARGVPVLVDHAMRYGSPSIPDVLGQLKRAGADRILLLPMYPQYAASTVATAFDKASDALRRMRNQPEIRAIKQYPDAPGYIGALVAQLREFWATHGTPDFAAGDRLLLSFHGLPKRTLNLGDPYHNQCQLTGTLLAQALGLDEASCRITFQSRFGREEWLQPYTAPTLAELGAAGVRRVDVMCPGFTADCLETIEEIGMEGRDAFLKAGGKVYHRVPCLNASPAFIDALGHLALAHLGGWIEPSAAPAHERRAPAQDYAQAGR</sequence>
<protein>
    <recommendedName>
        <fullName evidence="9 10">Ferrochelatase</fullName>
        <ecNumber evidence="9 10">4.98.1.1</ecNumber>
    </recommendedName>
    <alternativeName>
        <fullName evidence="9">Heme synthase</fullName>
    </alternativeName>
    <alternativeName>
        <fullName evidence="9">Protoheme ferro-lyase</fullName>
    </alternativeName>
</protein>
<evidence type="ECO:0000256" key="5">
    <source>
        <dbReference type="ARBA" id="ARBA00023133"/>
    </source>
</evidence>
<dbReference type="PROSITE" id="PS00534">
    <property type="entry name" value="FERROCHELATASE"/>
    <property type="match status" value="1"/>
</dbReference>
<keyword evidence="7 9" id="KW-0627">Porphyrin biosynthesis</keyword>
<dbReference type="Gene3D" id="3.40.50.1400">
    <property type="match status" value="2"/>
</dbReference>
<dbReference type="PANTHER" id="PTHR11108">
    <property type="entry name" value="FERROCHELATASE"/>
    <property type="match status" value="1"/>
</dbReference>
<comment type="catalytic activity">
    <reaction evidence="9 10">
        <text>heme b + 2 H(+) = protoporphyrin IX + Fe(2+)</text>
        <dbReference type="Rhea" id="RHEA:22584"/>
        <dbReference type="ChEBI" id="CHEBI:15378"/>
        <dbReference type="ChEBI" id="CHEBI:29033"/>
        <dbReference type="ChEBI" id="CHEBI:57306"/>
        <dbReference type="ChEBI" id="CHEBI:60344"/>
        <dbReference type="EC" id="4.98.1.1"/>
    </reaction>
</comment>
<evidence type="ECO:0000313" key="11">
    <source>
        <dbReference type="EMBL" id="RKP48623.1"/>
    </source>
</evidence>
<organism evidence="11 12">
    <name type="scientific">Pararobbsia silviterrae</name>
    <dbReference type="NCBI Taxonomy" id="1792498"/>
    <lineage>
        <taxon>Bacteria</taxon>
        <taxon>Pseudomonadati</taxon>
        <taxon>Pseudomonadota</taxon>
        <taxon>Betaproteobacteria</taxon>
        <taxon>Burkholderiales</taxon>
        <taxon>Burkholderiaceae</taxon>
        <taxon>Pararobbsia</taxon>
    </lineage>
</organism>
<evidence type="ECO:0000256" key="1">
    <source>
        <dbReference type="ARBA" id="ARBA00007718"/>
    </source>
</evidence>
<name>A0A494XM56_9BURK</name>
<reference evidence="11 12" key="1">
    <citation type="submission" date="2018-10" db="EMBL/GenBank/DDBJ databases">
        <title>Robbsia sp. DHC34, isolated from soil.</title>
        <authorList>
            <person name="Gao Z.-H."/>
            <person name="Qiu L.-H."/>
        </authorList>
    </citation>
    <scope>NUCLEOTIDE SEQUENCE [LARGE SCALE GENOMIC DNA]</scope>
    <source>
        <strain evidence="11 12">DHC34</strain>
    </source>
</reference>
<dbReference type="InterPro" id="IPR001015">
    <property type="entry name" value="Ferrochelatase"/>
</dbReference>
<feature type="binding site" evidence="9">
    <location>
        <position position="297"/>
    </location>
    <ligand>
        <name>Fe(2+)</name>
        <dbReference type="ChEBI" id="CHEBI:29033"/>
    </ligand>
</feature>
<keyword evidence="2 9" id="KW-0963">Cytoplasm</keyword>
<evidence type="ECO:0000256" key="6">
    <source>
        <dbReference type="ARBA" id="ARBA00023239"/>
    </source>
</evidence>
<keyword evidence="6 9" id="KW-0456">Lyase</keyword>
<evidence type="ECO:0000313" key="12">
    <source>
        <dbReference type="Proteomes" id="UP000270342"/>
    </source>
</evidence>
<comment type="subcellular location">
    <subcellularLocation>
        <location evidence="9 10">Cytoplasm</location>
    </subcellularLocation>
</comment>
<evidence type="ECO:0000256" key="8">
    <source>
        <dbReference type="ARBA" id="ARBA00024536"/>
    </source>
</evidence>
<dbReference type="AlphaFoldDB" id="A0A494XM56"/>
<evidence type="ECO:0000256" key="7">
    <source>
        <dbReference type="ARBA" id="ARBA00023244"/>
    </source>
</evidence>
<keyword evidence="3 9" id="KW-0479">Metal-binding</keyword>
<dbReference type="FunFam" id="3.40.50.1400:FF:000002">
    <property type="entry name" value="Ferrochelatase"/>
    <property type="match status" value="1"/>
</dbReference>
<dbReference type="InterPro" id="IPR033644">
    <property type="entry name" value="Ferrochelatase_C"/>
</dbReference>
<dbReference type="CDD" id="cd03411">
    <property type="entry name" value="Ferrochelatase_N"/>
    <property type="match status" value="1"/>
</dbReference>
<evidence type="ECO:0000256" key="9">
    <source>
        <dbReference type="HAMAP-Rule" id="MF_00323"/>
    </source>
</evidence>